<keyword evidence="9" id="KW-0067">ATP-binding</keyword>
<evidence type="ECO:0000313" key="13">
    <source>
        <dbReference type="EMBL" id="SHF62468.1"/>
    </source>
</evidence>
<dbReference type="InterPro" id="IPR006082">
    <property type="entry name" value="PRK"/>
</dbReference>
<accession>A0A1M5D645</accession>
<evidence type="ECO:0000256" key="6">
    <source>
        <dbReference type="ARBA" id="ARBA00022679"/>
    </source>
</evidence>
<name>A0A1M5D645_9FIRM</name>
<reference evidence="14" key="1">
    <citation type="submission" date="2016-11" db="EMBL/GenBank/DDBJ databases">
        <authorList>
            <person name="Varghese N."/>
            <person name="Submissions S."/>
        </authorList>
    </citation>
    <scope>NUCLEOTIDE SEQUENCE [LARGE SCALE GENOMIC DNA]</scope>
    <source>
        <strain evidence="14">DSM 12395</strain>
    </source>
</reference>
<dbReference type="PRINTS" id="PR00478">
    <property type="entry name" value="PHRIBLKINASE"/>
</dbReference>
<dbReference type="GO" id="GO:0008974">
    <property type="term" value="F:phosphoribulokinase activity"/>
    <property type="evidence" value="ECO:0007669"/>
    <property type="project" value="UniProtKB-EC"/>
</dbReference>
<keyword evidence="8 13" id="KW-0418">Kinase</keyword>
<evidence type="ECO:0000256" key="11">
    <source>
        <dbReference type="RuleBase" id="RU004082"/>
    </source>
</evidence>
<dbReference type="STRING" id="1121429.SAMN02745133_03115"/>
<proteinExistence type="inferred from homology"/>
<comment type="similarity">
    <text evidence="2 11">Belongs to the phosphoribulokinase family.</text>
</comment>
<dbReference type="PROSITE" id="PS00567">
    <property type="entry name" value="PHOSPHORIBULOKINASE"/>
    <property type="match status" value="1"/>
</dbReference>
<feature type="domain" description="Phosphoribulokinase/uridine kinase" evidence="12">
    <location>
        <begin position="8"/>
        <end position="186"/>
    </location>
</feature>
<evidence type="ECO:0000256" key="4">
    <source>
        <dbReference type="ARBA" id="ARBA00022531"/>
    </source>
</evidence>
<evidence type="ECO:0000256" key="10">
    <source>
        <dbReference type="ARBA" id="ARBA00047663"/>
    </source>
</evidence>
<keyword evidence="7" id="KW-0547">Nucleotide-binding</keyword>
<dbReference type="EC" id="2.7.1.19" evidence="3 11"/>
<keyword evidence="14" id="KW-1185">Reference proteome</keyword>
<dbReference type="Gene3D" id="3.40.50.300">
    <property type="entry name" value="P-loop containing nucleotide triphosphate hydrolases"/>
    <property type="match status" value="1"/>
</dbReference>
<dbReference type="RefSeq" id="WP_084127774.1">
    <property type="nucleotide sequence ID" value="NZ_FQUY01000044.1"/>
</dbReference>
<organism evidence="13 14">
    <name type="scientific">Desulforamulus putei DSM 12395</name>
    <dbReference type="NCBI Taxonomy" id="1121429"/>
    <lineage>
        <taxon>Bacteria</taxon>
        <taxon>Bacillati</taxon>
        <taxon>Bacillota</taxon>
        <taxon>Clostridia</taxon>
        <taxon>Eubacteriales</taxon>
        <taxon>Peptococcaceae</taxon>
        <taxon>Desulforamulus</taxon>
    </lineage>
</organism>
<evidence type="ECO:0000256" key="5">
    <source>
        <dbReference type="ARBA" id="ARBA00022567"/>
    </source>
</evidence>
<dbReference type="OrthoDB" id="9777642at2"/>
<sequence>MMRRKTTLIGIVGDSGAGKSTFVNNLAQLLGKERVTVIGLDDYHSLDRAERKAVGITPLNPRANNLGLFMEHVERLRRGEKILKPVYDHDTGTFGEPEWVKPREFVICEGLHSFLFEKLGETYGYKIYYDTHRDLKIRWKIQRDAAHRGYTVEQVVQEIRQRQRDIRNFVEPQMRHADLVVSLLPHTVNGQSTEAIKVRLAERTGANDIVHRLITLHSRGILPCRCFKEWYWGREMNVVELTEEITPPVLEAVADALGWGEKAEEKELTPYQFMLLLVAGRFGNKYKSGYWEERGCYAVNS</sequence>
<dbReference type="GO" id="GO:0019253">
    <property type="term" value="P:reductive pentose-phosphate cycle"/>
    <property type="evidence" value="ECO:0007669"/>
    <property type="project" value="UniProtKB-KW"/>
</dbReference>
<evidence type="ECO:0000256" key="1">
    <source>
        <dbReference type="ARBA" id="ARBA00005215"/>
    </source>
</evidence>
<dbReference type="Proteomes" id="UP000184148">
    <property type="component" value="Unassembled WGS sequence"/>
</dbReference>
<dbReference type="InterPro" id="IPR027417">
    <property type="entry name" value="P-loop_NTPase"/>
</dbReference>
<evidence type="ECO:0000256" key="7">
    <source>
        <dbReference type="ARBA" id="ARBA00022741"/>
    </source>
</evidence>
<dbReference type="NCBIfam" id="NF005655">
    <property type="entry name" value="PRK07429.1"/>
    <property type="match status" value="1"/>
</dbReference>
<comment type="pathway">
    <text evidence="1">Carbohydrate biosynthesis; Calvin cycle.</text>
</comment>
<protein>
    <recommendedName>
        <fullName evidence="3 11">Phosphoribulokinase</fullName>
        <ecNumber evidence="3 11">2.7.1.19</ecNumber>
    </recommendedName>
</protein>
<evidence type="ECO:0000256" key="8">
    <source>
        <dbReference type="ARBA" id="ARBA00022777"/>
    </source>
</evidence>
<dbReference type="PANTHER" id="PTHR10285">
    <property type="entry name" value="URIDINE KINASE"/>
    <property type="match status" value="1"/>
</dbReference>
<evidence type="ECO:0000259" key="12">
    <source>
        <dbReference type="Pfam" id="PF00485"/>
    </source>
</evidence>
<dbReference type="EMBL" id="FQUY01000044">
    <property type="protein sequence ID" value="SHF62468.1"/>
    <property type="molecule type" value="Genomic_DNA"/>
</dbReference>
<comment type="catalytic activity">
    <reaction evidence="10 11">
        <text>D-ribulose 5-phosphate + ATP = D-ribulose 1,5-bisphosphate + ADP + H(+)</text>
        <dbReference type="Rhea" id="RHEA:19365"/>
        <dbReference type="ChEBI" id="CHEBI:15378"/>
        <dbReference type="ChEBI" id="CHEBI:30616"/>
        <dbReference type="ChEBI" id="CHEBI:57870"/>
        <dbReference type="ChEBI" id="CHEBI:58121"/>
        <dbReference type="ChEBI" id="CHEBI:456216"/>
        <dbReference type="EC" id="2.7.1.19"/>
    </reaction>
</comment>
<gene>
    <name evidence="13" type="ORF">SAMN02745133_03115</name>
</gene>
<evidence type="ECO:0000313" key="14">
    <source>
        <dbReference type="Proteomes" id="UP000184148"/>
    </source>
</evidence>
<dbReference type="SUPFAM" id="SSF52540">
    <property type="entry name" value="P-loop containing nucleoside triphosphate hydrolases"/>
    <property type="match status" value="1"/>
</dbReference>
<evidence type="ECO:0000256" key="9">
    <source>
        <dbReference type="ARBA" id="ARBA00022840"/>
    </source>
</evidence>
<evidence type="ECO:0000256" key="3">
    <source>
        <dbReference type="ARBA" id="ARBA00012042"/>
    </source>
</evidence>
<keyword evidence="5" id="KW-0113">Calvin cycle</keyword>
<dbReference type="AlphaFoldDB" id="A0A1M5D645"/>
<dbReference type="InterPro" id="IPR006083">
    <property type="entry name" value="PRK/URK"/>
</dbReference>
<keyword evidence="4" id="KW-0602">Photosynthesis</keyword>
<evidence type="ECO:0000256" key="2">
    <source>
        <dbReference type="ARBA" id="ARBA00009719"/>
    </source>
</evidence>
<dbReference type="Pfam" id="PF00485">
    <property type="entry name" value="PRK"/>
    <property type="match status" value="1"/>
</dbReference>
<dbReference type="GO" id="GO:0005524">
    <property type="term" value="F:ATP binding"/>
    <property type="evidence" value="ECO:0007669"/>
    <property type="project" value="UniProtKB-KW"/>
</dbReference>
<keyword evidence="6" id="KW-0808">Transferase</keyword>